<dbReference type="HOGENOM" id="CLU_2319805_0_0_1"/>
<dbReference type="EMBL" id="KN818253">
    <property type="protein sequence ID" value="KIL64058.1"/>
    <property type="molecule type" value="Genomic_DNA"/>
</dbReference>
<reference evidence="1 2" key="1">
    <citation type="submission" date="2014-04" db="EMBL/GenBank/DDBJ databases">
        <title>Evolutionary Origins and Diversification of the Mycorrhizal Mutualists.</title>
        <authorList>
            <consortium name="DOE Joint Genome Institute"/>
            <consortium name="Mycorrhizal Genomics Consortium"/>
            <person name="Kohler A."/>
            <person name="Kuo A."/>
            <person name="Nagy L.G."/>
            <person name="Floudas D."/>
            <person name="Copeland A."/>
            <person name="Barry K.W."/>
            <person name="Cichocki N."/>
            <person name="Veneault-Fourrey C."/>
            <person name="LaButti K."/>
            <person name="Lindquist E.A."/>
            <person name="Lipzen A."/>
            <person name="Lundell T."/>
            <person name="Morin E."/>
            <person name="Murat C."/>
            <person name="Riley R."/>
            <person name="Ohm R."/>
            <person name="Sun H."/>
            <person name="Tunlid A."/>
            <person name="Henrissat B."/>
            <person name="Grigoriev I.V."/>
            <person name="Hibbett D.S."/>
            <person name="Martin F."/>
        </authorList>
    </citation>
    <scope>NUCLEOTIDE SEQUENCE [LARGE SCALE GENOMIC DNA]</scope>
    <source>
        <strain evidence="1 2">Koide BX008</strain>
    </source>
</reference>
<accession>A0A0C2X5Q7</accession>
<dbReference type="AlphaFoldDB" id="A0A0C2X5Q7"/>
<evidence type="ECO:0000313" key="1">
    <source>
        <dbReference type="EMBL" id="KIL64058.1"/>
    </source>
</evidence>
<organism evidence="1 2">
    <name type="scientific">Amanita muscaria (strain Koide BX008)</name>
    <dbReference type="NCBI Taxonomy" id="946122"/>
    <lineage>
        <taxon>Eukaryota</taxon>
        <taxon>Fungi</taxon>
        <taxon>Dikarya</taxon>
        <taxon>Basidiomycota</taxon>
        <taxon>Agaricomycotina</taxon>
        <taxon>Agaricomycetes</taxon>
        <taxon>Agaricomycetidae</taxon>
        <taxon>Agaricales</taxon>
        <taxon>Pluteineae</taxon>
        <taxon>Amanitaceae</taxon>
        <taxon>Amanita</taxon>
    </lineage>
</organism>
<proteinExistence type="predicted"/>
<evidence type="ECO:0000313" key="2">
    <source>
        <dbReference type="Proteomes" id="UP000054549"/>
    </source>
</evidence>
<gene>
    <name evidence="1" type="ORF">M378DRAFT_643970</name>
</gene>
<protein>
    <submittedName>
        <fullName evidence="1">Uncharacterized protein</fullName>
    </submittedName>
</protein>
<name>A0A0C2X5Q7_AMAMK</name>
<dbReference type="Proteomes" id="UP000054549">
    <property type="component" value="Unassembled WGS sequence"/>
</dbReference>
<dbReference type="InParanoid" id="A0A0C2X5Q7"/>
<keyword evidence="2" id="KW-1185">Reference proteome</keyword>
<sequence>MANVSLVRTLYCCQVVKCIEWLRSIAWLFGCRSRRYKEKRPTLIYLEIAQARSSMEIMMTPRSDVGKTSIAKVPNMFFGDVRCTRKNVSTCICREEPET</sequence>